<keyword evidence="5 8" id="KW-0472">Membrane</keyword>
<evidence type="ECO:0000256" key="3">
    <source>
        <dbReference type="ARBA" id="ARBA00022692"/>
    </source>
</evidence>
<evidence type="ECO:0000256" key="4">
    <source>
        <dbReference type="ARBA" id="ARBA00022989"/>
    </source>
</evidence>
<feature type="domain" description="ABC3 transporter permease C-terminal" evidence="9">
    <location>
        <begin position="438"/>
        <end position="548"/>
    </location>
</feature>
<dbReference type="Pfam" id="PF02687">
    <property type="entry name" value="FtsX"/>
    <property type="match status" value="2"/>
</dbReference>
<feature type="transmembrane region" description="Helical" evidence="8">
    <location>
        <begin position="835"/>
        <end position="857"/>
    </location>
</feature>
<dbReference type="PANTHER" id="PTHR30287">
    <property type="entry name" value="MEMBRANE COMPONENT OF PREDICTED ABC SUPERFAMILY METABOLITE UPTAKE TRANSPORTER"/>
    <property type="match status" value="1"/>
</dbReference>
<keyword evidence="2" id="KW-1003">Cell membrane</keyword>
<dbReference type="GO" id="GO:0005886">
    <property type="term" value="C:plasma membrane"/>
    <property type="evidence" value="ECO:0007669"/>
    <property type="project" value="UniProtKB-SubCell"/>
</dbReference>
<sequence length="967" mass="109831">MKSIIKDIFREITKSFPRFLSILAIVFLGTAFFIGIKATGPAMVETARDYYETYDLPDGRILSSQGMNENDLKRLEDEAQLRLRPVKSVVGMVEPSTQPIKVYGVSQQDRENYKIIKGRFPEKAAEIALDSKYLDLINADIEEPVQLGDRVKIAINKQPIEGEIDSDNPDSIFSVTDSELASNEYEVVGFVQTPLYYERITRGLDYSVFGLVSEDQLKTSYYSEVFYWIKNIEGKAYDPNYQHEVDEVKKKMEDLLASRPDERLEASKKDIQVKYDELSADLEKAKKDFEAAKKSLSEASNTLADSDQELQTAQLDLSDIEANLLQQSVQGNIDPSNPQALGSQQEQEELIEGQKQSLTGKNKLFFGSNQLQRSQETFVDNVGENNLELREGQLALEELIDLQNDLKAPSYYVNTREDEAAYKGLKENADKLDVISNLFPVFFFAIAVLVVFTTVKRMSSEQRNYMGTMQQMGYDRWQVILKFVVYAGLAGVIGIGLGLTLGYQIFPPIILQAYNSMYYLDSLLIPKSAYWNLIVGAIALACTLIPAIYTPYILLKQAPAQLLRPEPPKQGKQILLEKWTGLWDRLSFNRKMTLRNLFRYKGRNITTFIGVAGCSMLILTGFGISDTISGLLSTQFEQLQRYDATLVLKEEQGHYKTQNLEEELNQFDEIEAFYPIHSESLDIENEKEKENVTLMIPLGEPNVFEEFVSVRQRSKDKDSDPIDLEKEGPVYTERLAELFDLKPGSKASFKLDDETYSIPLKGAAENYVNHYLYMGTNDYSQVFKKPAKVNAFLLKYKENAKGTSLEDQLQDIEEVQAVVNMGNVEDVVNKTMDSLYVITIVLIVSAAGLAFVVLYNLTNINIEERNRELATIKVLGFYAKEVSFYVYEEIFIITVLGSFFGLLAGRVLTHVIMKQMQMNSMLFYPRATLQSYLISFVLTFVFSSSVMLIMHHKIKRINMVEALKGLD</sequence>
<organism evidence="10 11">
    <name type="scientific">Facklamia miroungae</name>
    <dbReference type="NCBI Taxonomy" id="120956"/>
    <lineage>
        <taxon>Bacteria</taxon>
        <taxon>Bacillati</taxon>
        <taxon>Bacillota</taxon>
        <taxon>Bacilli</taxon>
        <taxon>Lactobacillales</taxon>
        <taxon>Aerococcaceae</taxon>
        <taxon>Facklamia</taxon>
    </lineage>
</organism>
<dbReference type="EMBL" id="FNCK01000006">
    <property type="protein sequence ID" value="SDG34220.1"/>
    <property type="molecule type" value="Genomic_DNA"/>
</dbReference>
<dbReference type="PANTHER" id="PTHR30287:SF1">
    <property type="entry name" value="INNER MEMBRANE PROTEIN"/>
    <property type="match status" value="1"/>
</dbReference>
<dbReference type="OrthoDB" id="5137249at2"/>
<reference evidence="10 11" key="1">
    <citation type="submission" date="2016-10" db="EMBL/GenBank/DDBJ databases">
        <authorList>
            <person name="de Groot N.N."/>
        </authorList>
    </citation>
    <scope>NUCLEOTIDE SEQUENCE [LARGE SCALE GENOMIC DNA]</scope>
    <source>
        <strain evidence="10 11">ATCC BAA-466</strain>
    </source>
</reference>
<dbReference type="RefSeq" id="WP_090290017.1">
    <property type="nucleotide sequence ID" value="NZ_FNCK01000006.1"/>
</dbReference>
<feature type="domain" description="ABC3 transporter permease C-terminal" evidence="9">
    <location>
        <begin position="841"/>
        <end position="958"/>
    </location>
</feature>
<feature type="transmembrane region" description="Helical" evidence="8">
    <location>
        <begin position="20"/>
        <end position="38"/>
    </location>
</feature>
<evidence type="ECO:0000259" key="9">
    <source>
        <dbReference type="Pfam" id="PF02687"/>
    </source>
</evidence>
<dbReference type="InterPro" id="IPR038766">
    <property type="entry name" value="Membrane_comp_ABC_pdt"/>
</dbReference>
<feature type="transmembrane region" description="Helical" evidence="8">
    <location>
        <begin position="530"/>
        <end position="555"/>
    </location>
</feature>
<evidence type="ECO:0000313" key="10">
    <source>
        <dbReference type="EMBL" id="SDG34220.1"/>
    </source>
</evidence>
<feature type="transmembrane region" description="Helical" evidence="8">
    <location>
        <begin position="932"/>
        <end position="950"/>
    </location>
</feature>
<dbReference type="STRING" id="120956.SAMN05421791_1065"/>
<evidence type="ECO:0000256" key="7">
    <source>
        <dbReference type="SAM" id="MobiDB-lite"/>
    </source>
</evidence>
<feature type="compositionally biased region" description="Polar residues" evidence="7">
    <location>
        <begin position="330"/>
        <end position="345"/>
    </location>
</feature>
<feature type="transmembrane region" description="Helical" evidence="8">
    <location>
        <begin position="479"/>
        <end position="510"/>
    </location>
</feature>
<proteinExistence type="predicted"/>
<evidence type="ECO:0000256" key="5">
    <source>
        <dbReference type="ARBA" id="ARBA00023136"/>
    </source>
</evidence>
<comment type="subcellular location">
    <subcellularLocation>
        <location evidence="1">Cell membrane</location>
        <topology evidence="1">Multi-pass membrane protein</topology>
    </subcellularLocation>
</comment>
<dbReference type="InterPro" id="IPR003838">
    <property type="entry name" value="ABC3_permease_C"/>
</dbReference>
<keyword evidence="11" id="KW-1185">Reference proteome</keyword>
<feature type="transmembrane region" description="Helical" evidence="8">
    <location>
        <begin position="605"/>
        <end position="624"/>
    </location>
</feature>
<gene>
    <name evidence="10" type="ORF">SAMN05421791_1065</name>
</gene>
<protein>
    <submittedName>
        <fullName evidence="10">Putative ABC transport system permease protein</fullName>
    </submittedName>
</protein>
<keyword evidence="3 8" id="KW-0812">Transmembrane</keyword>
<keyword evidence="6" id="KW-0175">Coiled coil</keyword>
<dbReference type="AlphaFoldDB" id="A0A1G7TI49"/>
<keyword evidence="4 8" id="KW-1133">Transmembrane helix</keyword>
<feature type="coiled-coil region" evidence="6">
    <location>
        <begin position="268"/>
        <end position="323"/>
    </location>
</feature>
<evidence type="ECO:0000256" key="2">
    <source>
        <dbReference type="ARBA" id="ARBA00022475"/>
    </source>
</evidence>
<evidence type="ECO:0000256" key="6">
    <source>
        <dbReference type="SAM" id="Coils"/>
    </source>
</evidence>
<name>A0A1G7TI49_9LACT</name>
<evidence type="ECO:0000256" key="1">
    <source>
        <dbReference type="ARBA" id="ARBA00004651"/>
    </source>
</evidence>
<evidence type="ECO:0000313" key="11">
    <source>
        <dbReference type="Proteomes" id="UP000199708"/>
    </source>
</evidence>
<evidence type="ECO:0000256" key="8">
    <source>
        <dbReference type="SAM" id="Phobius"/>
    </source>
</evidence>
<accession>A0A1G7TI49</accession>
<feature type="transmembrane region" description="Helical" evidence="8">
    <location>
        <begin position="438"/>
        <end position="458"/>
    </location>
</feature>
<feature type="region of interest" description="Disordered" evidence="7">
    <location>
        <begin position="330"/>
        <end position="353"/>
    </location>
</feature>
<feature type="transmembrane region" description="Helical" evidence="8">
    <location>
        <begin position="890"/>
        <end position="912"/>
    </location>
</feature>
<dbReference type="Proteomes" id="UP000199708">
    <property type="component" value="Unassembled WGS sequence"/>
</dbReference>